<dbReference type="InterPro" id="IPR001127">
    <property type="entry name" value="PTS_EIIA_1_perm"/>
</dbReference>
<evidence type="ECO:0000256" key="5">
    <source>
        <dbReference type="ARBA" id="ARBA00022683"/>
    </source>
</evidence>
<dbReference type="Pfam" id="PF00358">
    <property type="entry name" value="PTS_EIIA_1"/>
    <property type="match status" value="1"/>
</dbReference>
<dbReference type="PANTHER" id="PTHR45008">
    <property type="entry name" value="PTS SYSTEM GLUCOSE-SPECIFIC EIIA COMPONENT"/>
    <property type="match status" value="1"/>
</dbReference>
<comment type="caution">
    <text evidence="8">The sequence shown here is derived from an EMBL/GenBank/DDBJ whole genome shotgun (WGS) entry which is preliminary data.</text>
</comment>
<dbReference type="GO" id="GO:0005737">
    <property type="term" value="C:cytoplasm"/>
    <property type="evidence" value="ECO:0007669"/>
    <property type="project" value="UniProtKB-SubCell"/>
</dbReference>
<dbReference type="Proteomes" id="UP000251213">
    <property type="component" value="Unassembled WGS sequence"/>
</dbReference>
<reference evidence="8 9" key="1">
    <citation type="submission" date="2018-06" db="EMBL/GenBank/DDBJ databases">
        <title>Thermoflavimicrobium daqus sp. nov., a thermophilic microbe isolated from Moutai-flavour Daqu.</title>
        <authorList>
            <person name="Wang X."/>
            <person name="Zhou H."/>
        </authorList>
    </citation>
    <scope>NUCLEOTIDE SEQUENCE [LARGE SCALE GENOMIC DNA]</scope>
    <source>
        <strain evidence="8 9">FBKL4.011</strain>
    </source>
</reference>
<keyword evidence="3 8" id="KW-0762">Sugar transport</keyword>
<dbReference type="GO" id="GO:0016301">
    <property type="term" value="F:kinase activity"/>
    <property type="evidence" value="ECO:0007669"/>
    <property type="project" value="UniProtKB-KW"/>
</dbReference>
<evidence type="ECO:0000256" key="2">
    <source>
        <dbReference type="ARBA" id="ARBA00022448"/>
    </source>
</evidence>
<dbReference type="PROSITE" id="PS51093">
    <property type="entry name" value="PTS_EIIA_TYPE_1"/>
    <property type="match status" value="1"/>
</dbReference>
<evidence type="ECO:0000256" key="1">
    <source>
        <dbReference type="ARBA" id="ARBA00004496"/>
    </source>
</evidence>
<evidence type="ECO:0000313" key="8">
    <source>
        <dbReference type="EMBL" id="RAL24280.1"/>
    </source>
</evidence>
<evidence type="ECO:0000256" key="3">
    <source>
        <dbReference type="ARBA" id="ARBA00022597"/>
    </source>
</evidence>
<reference evidence="8 9" key="2">
    <citation type="submission" date="2018-06" db="EMBL/GenBank/DDBJ databases">
        <authorList>
            <person name="Zhirakovskaya E."/>
        </authorList>
    </citation>
    <scope>NUCLEOTIDE SEQUENCE [LARGE SCALE GENOMIC DNA]</scope>
    <source>
        <strain evidence="8 9">FBKL4.011</strain>
    </source>
</reference>
<evidence type="ECO:0000256" key="4">
    <source>
        <dbReference type="ARBA" id="ARBA00022679"/>
    </source>
</evidence>
<evidence type="ECO:0000259" key="7">
    <source>
        <dbReference type="PROSITE" id="PS51093"/>
    </source>
</evidence>
<protein>
    <submittedName>
        <fullName evidence="8">PTS glucose transporter subunit IIA</fullName>
    </submittedName>
</protein>
<name>A0A364K4H9_9BACL</name>
<comment type="subcellular location">
    <subcellularLocation>
        <location evidence="1">Cytoplasm</location>
    </subcellularLocation>
</comment>
<sequence length="165" mass="17695">MFKKLFGQKKNDKEVKLVAALTGEIIPIERVEDPVFAQKMAGDGLAIVPTQGEVVAPISGKVTHLFDTHHAIGITTKEGLEILIHIGIDTVKLDGKGFNAYVEVGDEVKQGERLITVDLNLLKESGFAISTPIVITNGEVVAEQKVLATGNVIAGEDEILSILLK</sequence>
<dbReference type="PROSITE" id="PS00371">
    <property type="entry name" value="PTS_EIIA_TYPE_1_HIS"/>
    <property type="match status" value="1"/>
</dbReference>
<evidence type="ECO:0000256" key="6">
    <source>
        <dbReference type="ARBA" id="ARBA00022777"/>
    </source>
</evidence>
<accession>A0A364K4H9</accession>
<gene>
    <name evidence="8" type="ORF">DL897_11440</name>
</gene>
<dbReference type="PANTHER" id="PTHR45008:SF1">
    <property type="entry name" value="PTS SYSTEM GLUCOSE-SPECIFIC EIIA COMPONENT"/>
    <property type="match status" value="1"/>
</dbReference>
<dbReference type="SUPFAM" id="SSF51261">
    <property type="entry name" value="Duplicated hybrid motif"/>
    <property type="match status" value="1"/>
</dbReference>
<dbReference type="GO" id="GO:0009401">
    <property type="term" value="P:phosphoenolpyruvate-dependent sugar phosphotransferase system"/>
    <property type="evidence" value="ECO:0007669"/>
    <property type="project" value="UniProtKB-KW"/>
</dbReference>
<dbReference type="OrthoDB" id="92465at2"/>
<dbReference type="Gene3D" id="2.70.70.10">
    <property type="entry name" value="Glucose Permease (Domain IIA)"/>
    <property type="match status" value="1"/>
</dbReference>
<keyword evidence="5" id="KW-0598">Phosphotransferase system</keyword>
<dbReference type="NCBIfam" id="TIGR00830">
    <property type="entry name" value="PTBA"/>
    <property type="match status" value="1"/>
</dbReference>
<keyword evidence="4" id="KW-0808">Transferase</keyword>
<dbReference type="InterPro" id="IPR050890">
    <property type="entry name" value="PTS_EIIA_component"/>
</dbReference>
<proteinExistence type="predicted"/>
<dbReference type="AlphaFoldDB" id="A0A364K4H9"/>
<feature type="domain" description="PTS EIIA type-1" evidence="7">
    <location>
        <begin position="33"/>
        <end position="137"/>
    </location>
</feature>
<keyword evidence="9" id="KW-1185">Reference proteome</keyword>
<dbReference type="RefSeq" id="WP_113659271.1">
    <property type="nucleotide sequence ID" value="NZ_KZ845667.1"/>
</dbReference>
<evidence type="ECO:0000313" key="9">
    <source>
        <dbReference type="Proteomes" id="UP000251213"/>
    </source>
</evidence>
<keyword evidence="6" id="KW-0418">Kinase</keyword>
<organism evidence="8 9">
    <name type="scientific">Thermoflavimicrobium daqui</name>
    <dbReference type="NCBI Taxonomy" id="2137476"/>
    <lineage>
        <taxon>Bacteria</taxon>
        <taxon>Bacillati</taxon>
        <taxon>Bacillota</taxon>
        <taxon>Bacilli</taxon>
        <taxon>Bacillales</taxon>
        <taxon>Thermoactinomycetaceae</taxon>
        <taxon>Thermoflavimicrobium</taxon>
    </lineage>
</organism>
<dbReference type="FunFam" id="2.70.70.10:FF:000001">
    <property type="entry name" value="PTS system glucose-specific IIA component"/>
    <property type="match status" value="1"/>
</dbReference>
<dbReference type="EMBL" id="QJKK01000005">
    <property type="protein sequence ID" value="RAL24280.1"/>
    <property type="molecule type" value="Genomic_DNA"/>
</dbReference>
<dbReference type="InterPro" id="IPR011055">
    <property type="entry name" value="Dup_hybrid_motif"/>
</dbReference>
<keyword evidence="2" id="KW-0813">Transport</keyword>